<feature type="domain" description="DUF5110" evidence="5">
    <location>
        <begin position="701"/>
        <end position="770"/>
    </location>
</feature>
<evidence type="ECO:0000259" key="4">
    <source>
        <dbReference type="Pfam" id="PF01055"/>
    </source>
</evidence>
<keyword evidence="2" id="KW-0326">Glycosidase</keyword>
<evidence type="ECO:0000259" key="6">
    <source>
        <dbReference type="Pfam" id="PF21365"/>
    </source>
</evidence>
<feature type="domain" description="Glycosyl hydrolase family 31 C-terminal" evidence="6">
    <location>
        <begin position="598"/>
        <end position="685"/>
    </location>
</feature>
<dbReference type="GO" id="GO:0004553">
    <property type="term" value="F:hydrolase activity, hydrolyzing O-glycosyl compounds"/>
    <property type="evidence" value="ECO:0007669"/>
    <property type="project" value="InterPro"/>
</dbReference>
<dbReference type="Pfam" id="PF17137">
    <property type="entry name" value="DUF5110"/>
    <property type="match status" value="1"/>
</dbReference>
<evidence type="ECO:0000256" key="2">
    <source>
        <dbReference type="RuleBase" id="RU361185"/>
    </source>
</evidence>
<dbReference type="GO" id="GO:0030246">
    <property type="term" value="F:carbohydrate binding"/>
    <property type="evidence" value="ECO:0007669"/>
    <property type="project" value="InterPro"/>
</dbReference>
<dbReference type="EMBL" id="FNYC01000003">
    <property type="protein sequence ID" value="SEI86560.1"/>
    <property type="molecule type" value="Genomic_DNA"/>
</dbReference>
<evidence type="ECO:0000259" key="5">
    <source>
        <dbReference type="Pfam" id="PF17137"/>
    </source>
</evidence>
<feature type="domain" description="Glycoside hydrolase family 31 TIM barrel" evidence="4">
    <location>
        <begin position="286"/>
        <end position="587"/>
    </location>
</feature>
<dbReference type="PANTHER" id="PTHR43863:SF2">
    <property type="entry name" value="MALTASE-GLUCOAMYLASE"/>
    <property type="match status" value="1"/>
</dbReference>
<evidence type="ECO:0000313" key="7">
    <source>
        <dbReference type="EMBL" id="SEI86560.1"/>
    </source>
</evidence>
<comment type="similarity">
    <text evidence="1 2">Belongs to the glycosyl hydrolase 31 family.</text>
</comment>
<dbReference type="PANTHER" id="PTHR43863">
    <property type="entry name" value="HYDROLASE, PUTATIVE (AFU_ORTHOLOGUE AFUA_1G03140)-RELATED"/>
    <property type="match status" value="1"/>
</dbReference>
<accession>A0A1H6UEF9</accession>
<dbReference type="GO" id="GO:0005975">
    <property type="term" value="P:carbohydrate metabolic process"/>
    <property type="evidence" value="ECO:0007669"/>
    <property type="project" value="InterPro"/>
</dbReference>
<dbReference type="STRING" id="529704.SAMN02927913_1867"/>
<keyword evidence="3" id="KW-0472">Membrane</keyword>
<feature type="transmembrane region" description="Helical" evidence="3">
    <location>
        <begin position="42"/>
        <end position="64"/>
    </location>
</feature>
<dbReference type="Gene3D" id="2.60.40.1180">
    <property type="entry name" value="Golgi alpha-mannosidase II"/>
    <property type="match status" value="2"/>
</dbReference>
<evidence type="ECO:0000256" key="3">
    <source>
        <dbReference type="SAM" id="Phobius"/>
    </source>
</evidence>
<dbReference type="InterPro" id="IPR013780">
    <property type="entry name" value="Glyco_hydro_b"/>
</dbReference>
<keyword evidence="8" id="KW-1185">Reference proteome</keyword>
<dbReference type="SUPFAM" id="SSF51011">
    <property type="entry name" value="Glycosyl hydrolase domain"/>
    <property type="match status" value="1"/>
</dbReference>
<gene>
    <name evidence="7" type="ORF">SAMN04487997_1857</name>
</gene>
<dbReference type="InterPro" id="IPR017853">
    <property type="entry name" value="GH"/>
</dbReference>
<dbReference type="Gene3D" id="3.20.20.80">
    <property type="entry name" value="Glycosidases"/>
    <property type="match status" value="1"/>
</dbReference>
<dbReference type="InterPro" id="IPR051816">
    <property type="entry name" value="Glycosyl_Hydrolase_31"/>
</dbReference>
<sequence>MSRMNTYAHGCRDARDEPYHGPGSGRLHALFTKLKRASTGPITWFVVGVLLVSPSSAAASLSLARAHAAPAKSASIAPAAPGFDIPLGADTLRVELAAPGTLHVQFRKAGHAPLPTIVIDPALQASTHPSADVSQDAHGARLHSAQLDAVWDKQHGELRIGVPGQPPLLRQFALPLLGHGRLSLIHAKGEPKYGIGGFDATEPATAGLLRNGYRPVTAGEQGHAGAPFVWSTAGYGVLIDGVGGQIALGDTRIDARMFDGGLDYYVFLGEPHAIFGALAQVSGRSPLFPKWAMGFTNSQWGIDEKELLDIVHGYRERHIPLDNFTLDFDWKAWGEDNYGEFRWNEHKFPDGDSGKLKSLLDAQGVHLTGIMKPRIHVDTVEGREATEHGYWLAQSDPAPDYFSGKTVRELDFADPAARAWFFNAALKHSFQTGIVGWWNDEADDVAVDLQHMDMQRALYDGQRAISDLRVWSLNRNFYLGAQRYAYGLWSGDIRTGFASMAGQRQRMLSAINVGAMQWGMDGGGFKGGTPTPENYARWIQFGAFTPVFRVHGELGQHRQPWVYGADAEKAATAAIRLRQSLIPYIYSYEHQRHATGIGLVRPLLFDWPSDPNLRNDYDAWLFGDSLLVSPVVEQGQMVKPVYLPAGEWIDWFTGKHYDGGRTIEHQADATHWSDIPLYVRAGAIIPMAPPMDYVGQRPLTELQVELFPAADGSQFDYYDDDGKTYGYEQGEYFLQSMRMQAHGESVSMAIAAPQGSYKPALESWLLKFHGPSAAAVRSNGRALEAFASVDALRASGDDGWATGEDRFGPVTWVRVAAGHAQTITLDVKK</sequence>
<keyword evidence="3" id="KW-0812">Transmembrane</keyword>
<dbReference type="Pfam" id="PF21365">
    <property type="entry name" value="Glyco_hydro_31_3rd"/>
    <property type="match status" value="1"/>
</dbReference>
<dbReference type="AlphaFoldDB" id="A0A1H6UEF9"/>
<keyword evidence="3" id="KW-1133">Transmembrane helix</keyword>
<dbReference type="Proteomes" id="UP000199420">
    <property type="component" value="Unassembled WGS sequence"/>
</dbReference>
<name>A0A1H6UEF9_9GAMM</name>
<dbReference type="InterPro" id="IPR000322">
    <property type="entry name" value="Glyco_hydro_31_TIM"/>
</dbReference>
<dbReference type="CDD" id="cd14752">
    <property type="entry name" value="GH31_N"/>
    <property type="match status" value="1"/>
</dbReference>
<dbReference type="Pfam" id="PF01055">
    <property type="entry name" value="Glyco_hydro_31_2nd"/>
    <property type="match status" value="1"/>
</dbReference>
<dbReference type="InterPro" id="IPR048395">
    <property type="entry name" value="Glyco_hydro_31_C"/>
</dbReference>
<proteinExistence type="inferred from homology"/>
<evidence type="ECO:0000313" key="8">
    <source>
        <dbReference type="Proteomes" id="UP000199420"/>
    </source>
</evidence>
<dbReference type="InterPro" id="IPR011013">
    <property type="entry name" value="Gal_mutarotase_sf_dom"/>
</dbReference>
<reference evidence="7 8" key="1">
    <citation type="submission" date="2016-10" db="EMBL/GenBank/DDBJ databases">
        <authorList>
            <person name="de Groot N.N."/>
        </authorList>
    </citation>
    <scope>NUCLEOTIDE SEQUENCE [LARGE SCALE GENOMIC DNA]</scope>
    <source>
        <strain evidence="7 8">DSM 26515</strain>
    </source>
</reference>
<protein>
    <submittedName>
        <fullName evidence="7">Alpha-glucosidase, glycosyl hydrolase family GH31</fullName>
    </submittedName>
</protein>
<organism evidence="7 8">
    <name type="scientific">Frateuria terrea</name>
    <dbReference type="NCBI Taxonomy" id="529704"/>
    <lineage>
        <taxon>Bacteria</taxon>
        <taxon>Pseudomonadati</taxon>
        <taxon>Pseudomonadota</taxon>
        <taxon>Gammaproteobacteria</taxon>
        <taxon>Lysobacterales</taxon>
        <taxon>Rhodanobacteraceae</taxon>
        <taxon>Frateuria</taxon>
    </lineage>
</organism>
<evidence type="ECO:0000256" key="1">
    <source>
        <dbReference type="ARBA" id="ARBA00007806"/>
    </source>
</evidence>
<dbReference type="SUPFAM" id="SSF74650">
    <property type="entry name" value="Galactose mutarotase-like"/>
    <property type="match status" value="1"/>
</dbReference>
<keyword evidence="2 7" id="KW-0378">Hydrolase</keyword>
<dbReference type="SUPFAM" id="SSF51445">
    <property type="entry name" value="(Trans)glycosidases"/>
    <property type="match status" value="1"/>
</dbReference>
<dbReference type="Gene3D" id="2.60.40.1760">
    <property type="entry name" value="glycosyl hydrolase (family 31)"/>
    <property type="match status" value="1"/>
</dbReference>
<dbReference type="CDD" id="cd06589">
    <property type="entry name" value="GH31"/>
    <property type="match status" value="1"/>
</dbReference>
<dbReference type="InterPro" id="IPR033403">
    <property type="entry name" value="DUF5110"/>
</dbReference>